<dbReference type="CDD" id="cd01068">
    <property type="entry name" value="globin_sensor"/>
    <property type="match status" value="1"/>
</dbReference>
<dbReference type="GO" id="GO:0019825">
    <property type="term" value="F:oxygen binding"/>
    <property type="evidence" value="ECO:0007669"/>
    <property type="project" value="InterPro"/>
</dbReference>
<dbReference type="RefSeq" id="WP_161408701.1">
    <property type="nucleotide sequence ID" value="NZ_WTUZ01000022.1"/>
</dbReference>
<dbReference type="GO" id="GO:0020037">
    <property type="term" value="F:heme binding"/>
    <property type="evidence" value="ECO:0007669"/>
    <property type="project" value="InterPro"/>
</dbReference>
<dbReference type="Gene3D" id="1.10.287.950">
    <property type="entry name" value="Methyl-accepting chemotaxis protein"/>
    <property type="match status" value="1"/>
</dbReference>
<evidence type="ECO:0000313" key="5">
    <source>
        <dbReference type="Proteomes" id="UP000481087"/>
    </source>
</evidence>
<name>A0A6L8V315_9BACL</name>
<comment type="caution">
    <text evidence="4">The sequence shown here is derived from an EMBL/GenBank/DDBJ whole genome shotgun (WGS) entry which is preliminary data.</text>
</comment>
<evidence type="ECO:0000313" key="4">
    <source>
        <dbReference type="EMBL" id="MZQ84614.1"/>
    </source>
</evidence>
<reference evidence="4 5" key="1">
    <citation type="submission" date="2019-12" db="EMBL/GenBank/DDBJ databases">
        <title>Paenibacillus sp. nov. sp. isolated from soil.</title>
        <authorList>
            <person name="Kim J."/>
            <person name="Jeong S.E."/>
            <person name="Jung H.S."/>
            <person name="Jeon C.O."/>
        </authorList>
    </citation>
    <scope>NUCLEOTIDE SEQUENCE [LARGE SCALE GENOMIC DNA]</scope>
    <source>
        <strain evidence="4 5">5J-6</strain>
    </source>
</reference>
<evidence type="ECO:0000259" key="3">
    <source>
        <dbReference type="PROSITE" id="PS50111"/>
    </source>
</evidence>
<dbReference type="PROSITE" id="PS50111">
    <property type="entry name" value="CHEMOTAXIS_TRANSDUC_2"/>
    <property type="match status" value="1"/>
</dbReference>
<dbReference type="Proteomes" id="UP000481087">
    <property type="component" value="Unassembled WGS sequence"/>
</dbReference>
<feature type="domain" description="Methyl-accepting transducer" evidence="3">
    <location>
        <begin position="164"/>
        <end position="334"/>
    </location>
</feature>
<proteinExistence type="predicted"/>
<dbReference type="PANTHER" id="PTHR32089">
    <property type="entry name" value="METHYL-ACCEPTING CHEMOTAXIS PROTEIN MCPB"/>
    <property type="match status" value="1"/>
</dbReference>
<dbReference type="GO" id="GO:0007165">
    <property type="term" value="P:signal transduction"/>
    <property type="evidence" value="ECO:0007669"/>
    <property type="project" value="UniProtKB-KW"/>
</dbReference>
<dbReference type="SUPFAM" id="SSF58104">
    <property type="entry name" value="Methyl-accepting chemotaxis protein (MCP) signaling domain"/>
    <property type="match status" value="1"/>
</dbReference>
<dbReference type="InterPro" id="IPR039379">
    <property type="entry name" value="Protoglobin_sensor_dom"/>
</dbReference>
<accession>A0A6L8V315</accession>
<organism evidence="4 5">
    <name type="scientific">Paenibacillus silvestris</name>
    <dbReference type="NCBI Taxonomy" id="2606219"/>
    <lineage>
        <taxon>Bacteria</taxon>
        <taxon>Bacillati</taxon>
        <taxon>Bacillota</taxon>
        <taxon>Bacilli</taxon>
        <taxon>Bacillales</taxon>
        <taxon>Paenibacillaceae</taxon>
        <taxon>Paenibacillus</taxon>
    </lineage>
</organism>
<dbReference type="InterPro" id="IPR012292">
    <property type="entry name" value="Globin/Proto"/>
</dbReference>
<dbReference type="EMBL" id="WTUZ01000022">
    <property type="protein sequence ID" value="MZQ84614.1"/>
    <property type="molecule type" value="Genomic_DNA"/>
</dbReference>
<evidence type="ECO:0000256" key="1">
    <source>
        <dbReference type="ARBA" id="ARBA00023224"/>
    </source>
</evidence>
<dbReference type="GO" id="GO:0016020">
    <property type="term" value="C:membrane"/>
    <property type="evidence" value="ECO:0007669"/>
    <property type="project" value="InterPro"/>
</dbReference>
<dbReference type="SMART" id="SM00283">
    <property type="entry name" value="MA"/>
    <property type="match status" value="1"/>
</dbReference>
<evidence type="ECO:0000256" key="2">
    <source>
        <dbReference type="PROSITE-ProRule" id="PRU00284"/>
    </source>
</evidence>
<keyword evidence="1 2" id="KW-0807">Transducer</keyword>
<dbReference type="Gene3D" id="1.10.490.10">
    <property type="entry name" value="Globins"/>
    <property type="match status" value="1"/>
</dbReference>
<dbReference type="PANTHER" id="PTHR32089:SF112">
    <property type="entry name" value="LYSOZYME-LIKE PROTEIN-RELATED"/>
    <property type="match status" value="1"/>
</dbReference>
<gene>
    <name evidence="4" type="ORF">GQF01_21130</name>
</gene>
<protein>
    <submittedName>
        <fullName evidence="4">Chemotaxis protein</fullName>
    </submittedName>
</protein>
<dbReference type="InterPro" id="IPR009050">
    <property type="entry name" value="Globin-like_sf"/>
</dbReference>
<keyword evidence="5" id="KW-1185">Reference proteome</keyword>
<dbReference type="Pfam" id="PF00015">
    <property type="entry name" value="MCPsignal"/>
    <property type="match status" value="1"/>
</dbReference>
<dbReference type="SUPFAM" id="SSF46458">
    <property type="entry name" value="Globin-like"/>
    <property type="match status" value="1"/>
</dbReference>
<dbReference type="Pfam" id="PF11563">
    <property type="entry name" value="Protoglobin"/>
    <property type="match status" value="1"/>
</dbReference>
<dbReference type="InterPro" id="IPR004089">
    <property type="entry name" value="MCPsignal_dom"/>
</dbReference>
<dbReference type="AlphaFoldDB" id="A0A6L8V315"/>
<sequence length="334" mass="37971">MIKVHPERQKLISYIGLTNADLRLLKSKEEAFQRVVEQLVDQLYADIIQVPELVAIIKQHSTIERLKETQRWYFLSMASGLIDDEYIMKRLYIGKVHSRIGLTTSWYLGTYLKYTDIATQHFKEIMPDEWTQVLHALSKMFNLDSQLVLEAYEQDEKLKIQTLVDEQAIMLTTISSVVQDLASMMVELGGSSQTVASTAIKTAESQDLSNHRIDELQHEIKDISKMGSVMKEISDQTHLLGLNAAIEAARSGEHGRGFEVVANEVRKLATHSREALDTIQKKLKLITQKLELVQKGSEETTHFARTQAASAQELTSFVHMIESVTTQLERLKKS</sequence>
<dbReference type="InterPro" id="IPR044398">
    <property type="entry name" value="Globin-sensor_dom"/>
</dbReference>